<dbReference type="SUPFAM" id="SSF52833">
    <property type="entry name" value="Thioredoxin-like"/>
    <property type="match status" value="1"/>
</dbReference>
<dbReference type="CDD" id="cd03194">
    <property type="entry name" value="GST_C_3"/>
    <property type="match status" value="1"/>
</dbReference>
<comment type="caution">
    <text evidence="2">The sequence shown here is derived from an EMBL/GenBank/DDBJ whole genome shotgun (WGS) entry which is preliminary data.</text>
</comment>
<name>A0ABW5BJJ8_9PROT</name>
<reference evidence="3" key="1">
    <citation type="journal article" date="2019" name="Int. J. Syst. Evol. Microbiol.">
        <title>The Global Catalogue of Microorganisms (GCM) 10K type strain sequencing project: providing services to taxonomists for standard genome sequencing and annotation.</title>
        <authorList>
            <consortium name="The Broad Institute Genomics Platform"/>
            <consortium name="The Broad Institute Genome Sequencing Center for Infectious Disease"/>
            <person name="Wu L."/>
            <person name="Ma J."/>
        </authorList>
    </citation>
    <scope>NUCLEOTIDE SEQUENCE [LARGE SCALE GENOMIC DNA]</scope>
    <source>
        <strain evidence="3">CGMCC 4.7192</strain>
    </source>
</reference>
<organism evidence="2 3">
    <name type="scientific">Kiloniella antarctica</name>
    <dbReference type="NCBI Taxonomy" id="1550907"/>
    <lineage>
        <taxon>Bacteria</taxon>
        <taxon>Pseudomonadati</taxon>
        <taxon>Pseudomonadota</taxon>
        <taxon>Alphaproteobacteria</taxon>
        <taxon>Rhodospirillales</taxon>
        <taxon>Kiloniellaceae</taxon>
        <taxon>Kiloniella</taxon>
    </lineage>
</organism>
<sequence>MCALRLIVANKNYSSWSFRPWIALKVKGIEFEEVFSQFNEETGHKHFGEFSPTKKVPVLQDDEISVWESLAILEYLAEKFPEANLWPKDIKDRALARCIAHEMHGGFMSLRSECPMNMRRAEEAISVSDGVYKDVKRIIDIWRDCLEVSGGPFLFGAFSNADAMFAPVVNRIAKYKLSDDPIVVRYSFVMTNLPAWQEWETAGKAEPWIVEEDEA</sequence>
<dbReference type="PANTHER" id="PTHR42673">
    <property type="entry name" value="MALEYLACETOACETATE ISOMERASE"/>
    <property type="match status" value="1"/>
</dbReference>
<dbReference type="SFLD" id="SFLDG00358">
    <property type="entry name" value="Main_(cytGST)"/>
    <property type="match status" value="1"/>
</dbReference>
<gene>
    <name evidence="2" type="ORF">ACFSKO_05510</name>
</gene>
<dbReference type="RefSeq" id="WP_380249226.1">
    <property type="nucleotide sequence ID" value="NZ_JBHUII010000001.1"/>
</dbReference>
<dbReference type="Gene3D" id="1.20.1050.10">
    <property type="match status" value="1"/>
</dbReference>
<dbReference type="InterPro" id="IPR036282">
    <property type="entry name" value="Glutathione-S-Trfase_C_sf"/>
</dbReference>
<dbReference type="InterPro" id="IPR004045">
    <property type="entry name" value="Glutathione_S-Trfase_N"/>
</dbReference>
<dbReference type="SFLD" id="SFLDS00019">
    <property type="entry name" value="Glutathione_Transferase_(cytos"/>
    <property type="match status" value="1"/>
</dbReference>
<accession>A0ABW5BJJ8</accession>
<protein>
    <submittedName>
        <fullName evidence="2">Glutathione S-transferase family protein</fullName>
    </submittedName>
</protein>
<evidence type="ECO:0000259" key="1">
    <source>
        <dbReference type="PROSITE" id="PS50404"/>
    </source>
</evidence>
<dbReference type="SUPFAM" id="SSF47616">
    <property type="entry name" value="GST C-terminal domain-like"/>
    <property type="match status" value="1"/>
</dbReference>
<dbReference type="EMBL" id="JBHUII010000001">
    <property type="protein sequence ID" value="MFD2205053.1"/>
    <property type="molecule type" value="Genomic_DNA"/>
</dbReference>
<dbReference type="Proteomes" id="UP001597294">
    <property type="component" value="Unassembled WGS sequence"/>
</dbReference>
<feature type="domain" description="GST N-terminal" evidence="1">
    <location>
        <begin position="4"/>
        <end position="84"/>
    </location>
</feature>
<dbReference type="Pfam" id="PF02798">
    <property type="entry name" value="GST_N"/>
    <property type="match status" value="1"/>
</dbReference>
<dbReference type="PANTHER" id="PTHR42673:SF4">
    <property type="entry name" value="MALEYLACETOACETATE ISOMERASE"/>
    <property type="match status" value="1"/>
</dbReference>
<dbReference type="CDD" id="cd03043">
    <property type="entry name" value="GST_N_1"/>
    <property type="match status" value="1"/>
</dbReference>
<dbReference type="Gene3D" id="3.40.30.10">
    <property type="entry name" value="Glutaredoxin"/>
    <property type="match status" value="1"/>
</dbReference>
<dbReference type="InterPro" id="IPR036249">
    <property type="entry name" value="Thioredoxin-like_sf"/>
</dbReference>
<evidence type="ECO:0000313" key="2">
    <source>
        <dbReference type="EMBL" id="MFD2205053.1"/>
    </source>
</evidence>
<keyword evidence="3" id="KW-1185">Reference proteome</keyword>
<dbReference type="InterPro" id="IPR040079">
    <property type="entry name" value="Glutathione_S-Trfase"/>
</dbReference>
<proteinExistence type="predicted"/>
<evidence type="ECO:0000313" key="3">
    <source>
        <dbReference type="Proteomes" id="UP001597294"/>
    </source>
</evidence>
<dbReference type="PROSITE" id="PS50404">
    <property type="entry name" value="GST_NTER"/>
    <property type="match status" value="1"/>
</dbReference>